<dbReference type="PANTHER" id="PTHR21250">
    <property type="entry name" value="PRE-RRNA-PROCESSING PROTEIN TSR2 HOMOLOG"/>
    <property type="match status" value="1"/>
</dbReference>
<comment type="function">
    <text evidence="1">May be involved in 20S pre-rRNA processing.</text>
</comment>
<accession>A0A8I6RGU0</accession>
<reference evidence="6" key="1">
    <citation type="submission" date="2022-01" db="UniProtKB">
        <authorList>
            <consortium name="EnsemblMetazoa"/>
        </authorList>
    </citation>
    <scope>IDENTIFICATION</scope>
</reference>
<sequence>MEVDGMEQLSHYVGIIMNNWYAFTLAIDHNFAGCTPRETEKKVIDFVDFISQKLAAGTDPSDFIVDLEDVMDAEFHTLLEDDSAPAVVEALIEMHQIYQTGDLLQMEAFIRRQGKSTPIQQVFTVPEVHHRTASESVPQLHHDNVDSEGWTQVTHRRR</sequence>
<dbReference type="AlphaFoldDB" id="A0A8I6RGU0"/>
<dbReference type="KEGG" id="clec:106664144"/>
<dbReference type="EnsemblMetazoa" id="XM_014389594.2">
    <property type="protein sequence ID" value="XP_014245080.1"/>
    <property type="gene ID" value="LOC106664144"/>
</dbReference>
<dbReference type="RefSeq" id="XP_014245080.1">
    <property type="nucleotide sequence ID" value="XM_014389594.2"/>
</dbReference>
<keyword evidence="4" id="KW-0698">rRNA processing</keyword>
<comment type="similarity">
    <text evidence="2">Belongs to the TSR2 family.</text>
</comment>
<feature type="compositionally biased region" description="Polar residues" evidence="5">
    <location>
        <begin position="149"/>
        <end position="158"/>
    </location>
</feature>
<evidence type="ECO:0000313" key="7">
    <source>
        <dbReference type="Proteomes" id="UP000494040"/>
    </source>
</evidence>
<proteinExistence type="inferred from homology"/>
<dbReference type="OrthoDB" id="263560at2759"/>
<dbReference type="InterPro" id="IPR019398">
    <property type="entry name" value="Pre-rRNA_process_TSR2"/>
</dbReference>
<keyword evidence="7" id="KW-1185">Reference proteome</keyword>
<evidence type="ECO:0000256" key="4">
    <source>
        <dbReference type="ARBA" id="ARBA00022552"/>
    </source>
</evidence>
<evidence type="ECO:0000256" key="2">
    <source>
        <dbReference type="ARBA" id="ARBA00006524"/>
    </source>
</evidence>
<feature type="region of interest" description="Disordered" evidence="5">
    <location>
        <begin position="134"/>
        <end position="158"/>
    </location>
</feature>
<name>A0A8I6RGU0_CIMLE</name>
<protein>
    <recommendedName>
        <fullName evidence="3">Pre-rRNA-processing protein TSR2 homolog</fullName>
    </recommendedName>
</protein>
<evidence type="ECO:0000256" key="5">
    <source>
        <dbReference type="SAM" id="MobiDB-lite"/>
    </source>
</evidence>
<evidence type="ECO:0000256" key="3">
    <source>
        <dbReference type="ARBA" id="ARBA00017551"/>
    </source>
</evidence>
<dbReference type="GO" id="GO:0006364">
    <property type="term" value="P:rRNA processing"/>
    <property type="evidence" value="ECO:0007669"/>
    <property type="project" value="UniProtKB-KW"/>
</dbReference>
<evidence type="ECO:0000256" key="1">
    <source>
        <dbReference type="ARBA" id="ARBA00002210"/>
    </source>
</evidence>
<dbReference type="Pfam" id="PF10273">
    <property type="entry name" value="WGG"/>
    <property type="match status" value="1"/>
</dbReference>
<evidence type="ECO:0000313" key="6">
    <source>
        <dbReference type="EnsemblMetazoa" id="XP_014245080.1"/>
    </source>
</evidence>
<organism evidence="6 7">
    <name type="scientific">Cimex lectularius</name>
    <name type="common">Bed bug</name>
    <name type="synonym">Acanthia lectularia</name>
    <dbReference type="NCBI Taxonomy" id="79782"/>
    <lineage>
        <taxon>Eukaryota</taxon>
        <taxon>Metazoa</taxon>
        <taxon>Ecdysozoa</taxon>
        <taxon>Arthropoda</taxon>
        <taxon>Hexapoda</taxon>
        <taxon>Insecta</taxon>
        <taxon>Pterygota</taxon>
        <taxon>Neoptera</taxon>
        <taxon>Paraneoptera</taxon>
        <taxon>Hemiptera</taxon>
        <taxon>Heteroptera</taxon>
        <taxon>Panheteroptera</taxon>
        <taxon>Cimicomorpha</taxon>
        <taxon>Cimicidae</taxon>
        <taxon>Cimex</taxon>
    </lineage>
</organism>
<dbReference type="Proteomes" id="UP000494040">
    <property type="component" value="Unassembled WGS sequence"/>
</dbReference>
<dbReference type="GeneID" id="106664144"/>